<dbReference type="PROSITE" id="PS00545">
    <property type="entry name" value="ALDOSE_1_EPIMERASE"/>
    <property type="match status" value="1"/>
</dbReference>
<keyword evidence="6 9" id="KW-0413">Isomerase</keyword>
<dbReference type="EC" id="5.1.3.3" evidence="9"/>
<organism evidence="14">
    <name type="scientific">Drosophila persimilis</name>
    <name type="common">Fruit fly</name>
    <dbReference type="NCBI Taxonomy" id="7234"/>
    <lineage>
        <taxon>Eukaryota</taxon>
        <taxon>Metazoa</taxon>
        <taxon>Ecdysozoa</taxon>
        <taxon>Arthropoda</taxon>
        <taxon>Hexapoda</taxon>
        <taxon>Insecta</taxon>
        <taxon>Pterygota</taxon>
        <taxon>Neoptera</taxon>
        <taxon>Endopterygota</taxon>
        <taxon>Diptera</taxon>
        <taxon>Brachycera</taxon>
        <taxon>Muscomorpha</taxon>
        <taxon>Ephydroidea</taxon>
        <taxon>Drosophilidae</taxon>
        <taxon>Drosophila</taxon>
        <taxon>Sophophora</taxon>
    </lineage>
</organism>
<evidence type="ECO:0000256" key="10">
    <source>
        <dbReference type="PIRSR" id="PIRSR005096-1"/>
    </source>
</evidence>
<dbReference type="PhylomeDB" id="B4GRX6"/>
<evidence type="ECO:0000256" key="11">
    <source>
        <dbReference type="PIRSR" id="PIRSR005096-2"/>
    </source>
</evidence>
<evidence type="ECO:0000256" key="8">
    <source>
        <dbReference type="ARBA" id="ARBA00045743"/>
    </source>
</evidence>
<gene>
    <name evidence="13" type="primary">Dper\GL24851</name>
    <name evidence="13" type="ORF">Dper_GL24851</name>
</gene>
<comment type="pathway">
    <text evidence="3">Carbohydrate metabolism; galactose metabolism.</text>
</comment>
<comment type="catalytic activity">
    <reaction evidence="1 9">
        <text>alpha-D-glucose = beta-D-glucose</text>
        <dbReference type="Rhea" id="RHEA:10264"/>
        <dbReference type="ChEBI" id="CHEBI:15903"/>
        <dbReference type="ChEBI" id="CHEBI:17925"/>
        <dbReference type="EC" id="5.1.3.3"/>
    </reaction>
</comment>
<feature type="active site" description="Proton donor" evidence="10">
    <location>
        <position position="187"/>
    </location>
</feature>
<evidence type="ECO:0000313" key="13">
    <source>
        <dbReference type="EMBL" id="EDW40511.1"/>
    </source>
</evidence>
<dbReference type="Proteomes" id="UP000008744">
    <property type="component" value="Unassembled WGS sequence"/>
</dbReference>
<dbReference type="InterPro" id="IPR008183">
    <property type="entry name" value="Aldose_1/G6P_1-epimerase"/>
</dbReference>
<dbReference type="SMR" id="B4GRX6"/>
<feature type="binding site" evidence="12">
    <location>
        <begin position="87"/>
        <end position="88"/>
    </location>
    <ligand>
        <name>beta-D-galactose</name>
        <dbReference type="ChEBI" id="CHEBI:27667"/>
    </ligand>
</feature>
<comment type="pathway">
    <text evidence="4 9">Carbohydrate metabolism; hexose metabolism.</text>
</comment>
<dbReference type="GO" id="GO:0030246">
    <property type="term" value="F:carbohydrate binding"/>
    <property type="evidence" value="ECO:0007669"/>
    <property type="project" value="InterPro"/>
</dbReference>
<evidence type="ECO:0000256" key="12">
    <source>
        <dbReference type="PIRSR" id="PIRSR005096-3"/>
    </source>
</evidence>
<proteinExistence type="inferred from homology"/>
<evidence type="ECO:0000256" key="6">
    <source>
        <dbReference type="ARBA" id="ARBA00023235"/>
    </source>
</evidence>
<evidence type="ECO:0000256" key="5">
    <source>
        <dbReference type="ARBA" id="ARBA00006206"/>
    </source>
</evidence>
<dbReference type="InterPro" id="IPR011013">
    <property type="entry name" value="Gal_mutarotase_sf_dom"/>
</dbReference>
<accession>B4GRX6</accession>
<evidence type="ECO:0000313" key="14">
    <source>
        <dbReference type="Proteomes" id="UP000008744"/>
    </source>
</evidence>
<dbReference type="GO" id="GO:0004034">
    <property type="term" value="F:aldose 1-epimerase activity"/>
    <property type="evidence" value="ECO:0007669"/>
    <property type="project" value="UniProtKB-EC"/>
</dbReference>
<dbReference type="OrthoDB" id="274691at2759"/>
<evidence type="ECO:0000256" key="1">
    <source>
        <dbReference type="ARBA" id="ARBA00001614"/>
    </source>
</evidence>
<dbReference type="KEGG" id="dpe:6595738"/>
<dbReference type="PANTHER" id="PTHR10091">
    <property type="entry name" value="ALDOSE-1-EPIMERASE"/>
    <property type="match status" value="1"/>
</dbReference>
<dbReference type="GO" id="GO:0006006">
    <property type="term" value="P:glucose metabolic process"/>
    <property type="evidence" value="ECO:0007669"/>
    <property type="project" value="TreeGrafter"/>
</dbReference>
<dbReference type="Gene3D" id="2.70.98.10">
    <property type="match status" value="1"/>
</dbReference>
<dbReference type="EMBL" id="CH479188">
    <property type="protein sequence ID" value="EDW40511.1"/>
    <property type="molecule type" value="Genomic_DNA"/>
</dbReference>
<dbReference type="Pfam" id="PF01263">
    <property type="entry name" value="Aldose_epim"/>
    <property type="match status" value="1"/>
</dbReference>
<comment type="function">
    <text evidence="8">Mutarotase that catalyzes the interconversion of beta-D-galactose and alpha-D-galactose during galactose metabolism. Beta-D-galactose is metabolized in the liver into glucose 1-phosphate, the primary metabolic fuel, by the action of four enzymes that constitute the Leloir pathway: GALM, GALK1 (galactokinase), GALT (galactose-1-phosphate uridylyltransferase) and GALE (UDP-galactose-4'-epimerase). Involved in the maintenance of the equilibrium between the beta- and alpha-anomers of galactose, therefore ensuring a sufficient supply of the alpha-anomer for GALK1. Also active on D-glucose although shows a preference for galactose over glucose.</text>
</comment>
<evidence type="ECO:0000256" key="2">
    <source>
        <dbReference type="ARBA" id="ARBA00001712"/>
    </source>
</evidence>
<keyword evidence="14" id="KW-1185">Reference proteome</keyword>
<dbReference type="UniPathway" id="UPA00214"/>
<dbReference type="InterPro" id="IPR014718">
    <property type="entry name" value="GH-type_carb-bd"/>
</dbReference>
<feature type="active site" description="Proton acceptor" evidence="10">
    <location>
        <position position="330"/>
    </location>
</feature>
<dbReference type="InterPro" id="IPR015443">
    <property type="entry name" value="Aldose_1-epimerase"/>
</dbReference>
<dbReference type="PIRSF" id="PIRSF005096">
    <property type="entry name" value="GALM"/>
    <property type="match status" value="1"/>
</dbReference>
<dbReference type="InterPro" id="IPR018052">
    <property type="entry name" value="Ald1_epimerase_CS"/>
</dbReference>
<dbReference type="CDD" id="cd09019">
    <property type="entry name" value="galactose_mutarotase_like"/>
    <property type="match status" value="1"/>
</dbReference>
<sequence length="369" mass="41117">MVRVIEDMFGIAVNPMTQKTDQVRRFTLSTDRGMCVSIITLGAIIQRINVPDVDGKLEDVCLGYDDVAGYYRNQPAYFGATIGRVANRVARGRFKLCGKEVSVSRNFRGQVSAPRAALWAFDSVIWGCGGNTQRWRYLPSTSRRTATKGTPERLPVNINFSLNDTGCFGMRIEARAKATTCVNITNHAYFNLAGHGSGRDTLLQHMLMIKAQKIVDTDLEQIPTGKLMRIRNTPYDFSSLVNLGKRIGQLANCPIHGFDNNYCVDVPPNRVQLVARVVHPCSGRFMEVHTNQPGVQFYTANNLPDEDRGGAPNIGKAGAHYVRHGSFCLETQKYPDAMNHDDFPSIVLNPGQLYDHQVVYRFGACPKRI</sequence>
<dbReference type="OMA" id="VWDVEPF"/>
<keyword evidence="7 9" id="KW-0119">Carbohydrate metabolism</keyword>
<dbReference type="UniPathway" id="UPA00242"/>
<dbReference type="PANTHER" id="PTHR10091:SF0">
    <property type="entry name" value="GALACTOSE MUTAROTASE"/>
    <property type="match status" value="1"/>
</dbReference>
<evidence type="ECO:0000256" key="4">
    <source>
        <dbReference type="ARBA" id="ARBA00005028"/>
    </source>
</evidence>
<protein>
    <recommendedName>
        <fullName evidence="9">Aldose 1-epimerase</fullName>
        <ecNumber evidence="9">5.1.3.3</ecNumber>
    </recommendedName>
</protein>
<dbReference type="eggNOG" id="KOG1604">
    <property type="taxonomic scope" value="Eukaryota"/>
</dbReference>
<dbReference type="InterPro" id="IPR047215">
    <property type="entry name" value="Galactose_mutarotase-like"/>
</dbReference>
<dbReference type="STRING" id="7234.B4GRX6"/>
<comment type="similarity">
    <text evidence="5 9">Belongs to the aldose epimerase family.</text>
</comment>
<feature type="binding site" evidence="11">
    <location>
        <position position="259"/>
    </location>
    <ligand>
        <name>beta-D-galactose</name>
        <dbReference type="ChEBI" id="CHEBI:27667"/>
    </ligand>
</feature>
<dbReference type="HOGENOM" id="CLU_031753_2_1_1"/>
<dbReference type="AlphaFoldDB" id="B4GRX6"/>
<name>B4GRX6_DROPE</name>
<dbReference type="GO" id="GO:0033499">
    <property type="term" value="P:galactose catabolic process via UDP-galactose, Leloir pathway"/>
    <property type="evidence" value="ECO:0007669"/>
    <property type="project" value="TreeGrafter"/>
</dbReference>
<dbReference type="SUPFAM" id="SSF74650">
    <property type="entry name" value="Galactose mutarotase-like"/>
    <property type="match status" value="1"/>
</dbReference>
<feature type="binding site" evidence="12">
    <location>
        <begin position="187"/>
        <end position="189"/>
    </location>
    <ligand>
        <name>beta-D-galactose</name>
        <dbReference type="ChEBI" id="CHEBI:27667"/>
    </ligand>
</feature>
<evidence type="ECO:0000256" key="7">
    <source>
        <dbReference type="ARBA" id="ARBA00023277"/>
    </source>
</evidence>
<evidence type="ECO:0000256" key="9">
    <source>
        <dbReference type="PIRNR" id="PIRNR005096"/>
    </source>
</evidence>
<comment type="catalytic activity">
    <reaction evidence="2">
        <text>alpha-D-galactose = beta-D-galactose</text>
        <dbReference type="Rhea" id="RHEA:28675"/>
        <dbReference type="ChEBI" id="CHEBI:27667"/>
        <dbReference type="ChEBI" id="CHEBI:28061"/>
        <dbReference type="EC" id="5.1.3.3"/>
    </reaction>
    <physiologicalReaction direction="right-to-left" evidence="2">
        <dbReference type="Rhea" id="RHEA:28677"/>
    </physiologicalReaction>
</comment>
<reference evidence="13 14" key="1">
    <citation type="journal article" date="2007" name="Nature">
        <title>Evolution of genes and genomes on the Drosophila phylogeny.</title>
        <authorList>
            <consortium name="Drosophila 12 Genomes Consortium"/>
            <person name="Clark A.G."/>
            <person name="Eisen M.B."/>
            <person name="Smith D.R."/>
            <person name="Bergman C.M."/>
            <person name="Oliver B."/>
            <person name="Markow T.A."/>
            <person name="Kaufman T.C."/>
            <person name="Kellis M."/>
            <person name="Gelbart W."/>
            <person name="Iyer V.N."/>
            <person name="Pollard D.A."/>
            <person name="Sackton T.B."/>
            <person name="Larracuente A.M."/>
            <person name="Singh N.D."/>
            <person name="Abad J.P."/>
            <person name="Abt D.N."/>
            <person name="Adryan B."/>
            <person name="Aguade M."/>
            <person name="Akashi H."/>
            <person name="Anderson W.W."/>
            <person name="Aquadro C.F."/>
            <person name="Ardell D.H."/>
            <person name="Arguello R."/>
            <person name="Artieri C.G."/>
            <person name="Barbash D.A."/>
            <person name="Barker D."/>
            <person name="Barsanti P."/>
            <person name="Batterham P."/>
            <person name="Batzoglou S."/>
            <person name="Begun D."/>
            <person name="Bhutkar A."/>
            <person name="Blanco E."/>
            <person name="Bosak S.A."/>
            <person name="Bradley R.K."/>
            <person name="Brand A.D."/>
            <person name="Brent M.R."/>
            <person name="Brooks A.N."/>
            <person name="Brown R.H."/>
            <person name="Butlin R.K."/>
            <person name="Caggese C."/>
            <person name="Calvi B.R."/>
            <person name="Bernardo de Carvalho A."/>
            <person name="Caspi A."/>
            <person name="Castrezana S."/>
            <person name="Celniker S.E."/>
            <person name="Chang J.L."/>
            <person name="Chapple C."/>
            <person name="Chatterji S."/>
            <person name="Chinwalla A."/>
            <person name="Civetta A."/>
            <person name="Clifton S.W."/>
            <person name="Comeron J.M."/>
            <person name="Costello J.C."/>
            <person name="Coyne J.A."/>
            <person name="Daub J."/>
            <person name="David R.G."/>
            <person name="Delcher A.L."/>
            <person name="Delehaunty K."/>
            <person name="Do C.B."/>
            <person name="Ebling H."/>
            <person name="Edwards K."/>
            <person name="Eickbush T."/>
            <person name="Evans J.D."/>
            <person name="Filipski A."/>
            <person name="Findeiss S."/>
            <person name="Freyhult E."/>
            <person name="Fulton L."/>
            <person name="Fulton R."/>
            <person name="Garcia A.C."/>
            <person name="Gardiner A."/>
            <person name="Garfield D.A."/>
            <person name="Garvin B.E."/>
            <person name="Gibson G."/>
            <person name="Gilbert D."/>
            <person name="Gnerre S."/>
            <person name="Godfrey J."/>
            <person name="Good R."/>
            <person name="Gotea V."/>
            <person name="Gravely B."/>
            <person name="Greenberg A.J."/>
            <person name="Griffiths-Jones S."/>
            <person name="Gross S."/>
            <person name="Guigo R."/>
            <person name="Gustafson E.A."/>
            <person name="Haerty W."/>
            <person name="Hahn M.W."/>
            <person name="Halligan D.L."/>
            <person name="Halpern A.L."/>
            <person name="Halter G.M."/>
            <person name="Han M.V."/>
            <person name="Heger A."/>
            <person name="Hillier L."/>
            <person name="Hinrichs A.S."/>
            <person name="Holmes I."/>
            <person name="Hoskins R.A."/>
            <person name="Hubisz M.J."/>
            <person name="Hultmark D."/>
            <person name="Huntley M.A."/>
            <person name="Jaffe D.B."/>
            <person name="Jagadeeshan S."/>
            <person name="Jeck W.R."/>
            <person name="Johnson J."/>
            <person name="Jones C.D."/>
            <person name="Jordan W.C."/>
            <person name="Karpen G.H."/>
            <person name="Kataoka E."/>
            <person name="Keightley P.D."/>
            <person name="Kheradpour P."/>
            <person name="Kirkness E.F."/>
            <person name="Koerich L.B."/>
            <person name="Kristiansen K."/>
            <person name="Kudrna D."/>
            <person name="Kulathinal R.J."/>
            <person name="Kumar S."/>
            <person name="Kwok R."/>
            <person name="Lander E."/>
            <person name="Langley C.H."/>
            <person name="Lapoint R."/>
            <person name="Lazzaro B.P."/>
            <person name="Lee S.J."/>
            <person name="Levesque L."/>
            <person name="Li R."/>
            <person name="Lin C.F."/>
            <person name="Lin M.F."/>
            <person name="Lindblad-Toh K."/>
            <person name="Llopart A."/>
            <person name="Long M."/>
            <person name="Low L."/>
            <person name="Lozovsky E."/>
            <person name="Lu J."/>
            <person name="Luo M."/>
            <person name="Machado C.A."/>
            <person name="Makalowski W."/>
            <person name="Marzo M."/>
            <person name="Matsuda M."/>
            <person name="Matzkin L."/>
            <person name="McAllister B."/>
            <person name="McBride C.S."/>
            <person name="McKernan B."/>
            <person name="McKernan K."/>
            <person name="Mendez-Lago M."/>
            <person name="Minx P."/>
            <person name="Mollenhauer M.U."/>
            <person name="Montooth K."/>
            <person name="Mount S.M."/>
            <person name="Mu X."/>
            <person name="Myers E."/>
            <person name="Negre B."/>
            <person name="Newfeld S."/>
            <person name="Nielsen R."/>
            <person name="Noor M.A."/>
            <person name="O'Grady P."/>
            <person name="Pachter L."/>
            <person name="Papaceit M."/>
            <person name="Parisi M.J."/>
            <person name="Parisi M."/>
            <person name="Parts L."/>
            <person name="Pedersen J.S."/>
            <person name="Pesole G."/>
            <person name="Phillippy A.M."/>
            <person name="Ponting C.P."/>
            <person name="Pop M."/>
            <person name="Porcelli D."/>
            <person name="Powell J.R."/>
            <person name="Prohaska S."/>
            <person name="Pruitt K."/>
            <person name="Puig M."/>
            <person name="Quesneville H."/>
            <person name="Ram K.R."/>
            <person name="Rand D."/>
            <person name="Rasmussen M.D."/>
            <person name="Reed L.K."/>
            <person name="Reenan R."/>
            <person name="Reily A."/>
            <person name="Remington K.A."/>
            <person name="Rieger T.T."/>
            <person name="Ritchie M.G."/>
            <person name="Robin C."/>
            <person name="Rogers Y.H."/>
            <person name="Rohde C."/>
            <person name="Rozas J."/>
            <person name="Rubenfield M.J."/>
            <person name="Ruiz A."/>
            <person name="Russo S."/>
            <person name="Salzberg S.L."/>
            <person name="Sanchez-Gracia A."/>
            <person name="Saranga D.J."/>
            <person name="Sato H."/>
            <person name="Schaeffer S.W."/>
            <person name="Schatz M.C."/>
            <person name="Schlenke T."/>
            <person name="Schwartz R."/>
            <person name="Segarra C."/>
            <person name="Singh R.S."/>
            <person name="Sirot L."/>
            <person name="Sirota M."/>
            <person name="Sisneros N.B."/>
            <person name="Smith C.D."/>
            <person name="Smith T.F."/>
            <person name="Spieth J."/>
            <person name="Stage D.E."/>
            <person name="Stark A."/>
            <person name="Stephan W."/>
            <person name="Strausberg R.L."/>
            <person name="Strempel S."/>
            <person name="Sturgill D."/>
            <person name="Sutton G."/>
            <person name="Sutton G.G."/>
            <person name="Tao W."/>
            <person name="Teichmann S."/>
            <person name="Tobari Y.N."/>
            <person name="Tomimura Y."/>
            <person name="Tsolas J.M."/>
            <person name="Valente V.L."/>
            <person name="Venter E."/>
            <person name="Venter J.C."/>
            <person name="Vicario S."/>
            <person name="Vieira F.G."/>
            <person name="Vilella A.J."/>
            <person name="Villasante A."/>
            <person name="Walenz B."/>
            <person name="Wang J."/>
            <person name="Wasserman M."/>
            <person name="Watts T."/>
            <person name="Wilson D."/>
            <person name="Wilson R.K."/>
            <person name="Wing R.A."/>
            <person name="Wolfner M.F."/>
            <person name="Wong A."/>
            <person name="Wong G.K."/>
            <person name="Wu C.I."/>
            <person name="Wu G."/>
            <person name="Yamamoto D."/>
            <person name="Yang H.P."/>
            <person name="Yang S.P."/>
            <person name="Yorke J.A."/>
            <person name="Yoshida K."/>
            <person name="Zdobnov E."/>
            <person name="Zhang P."/>
            <person name="Zhang Y."/>
            <person name="Zimin A.V."/>
            <person name="Baldwin J."/>
            <person name="Abdouelleil A."/>
            <person name="Abdulkadir J."/>
            <person name="Abebe A."/>
            <person name="Abera B."/>
            <person name="Abreu J."/>
            <person name="Acer S.C."/>
            <person name="Aftuck L."/>
            <person name="Alexander A."/>
            <person name="An P."/>
            <person name="Anderson E."/>
            <person name="Anderson S."/>
            <person name="Arachi H."/>
            <person name="Azer M."/>
            <person name="Bachantsang P."/>
            <person name="Barry A."/>
            <person name="Bayul T."/>
            <person name="Berlin A."/>
            <person name="Bessette D."/>
            <person name="Bloom T."/>
            <person name="Blye J."/>
            <person name="Boguslavskiy L."/>
            <person name="Bonnet C."/>
            <person name="Boukhgalter B."/>
            <person name="Bourzgui I."/>
            <person name="Brown A."/>
            <person name="Cahill P."/>
            <person name="Channer S."/>
            <person name="Cheshatsang Y."/>
            <person name="Chuda L."/>
            <person name="Citroen M."/>
            <person name="Collymore A."/>
            <person name="Cooke P."/>
            <person name="Costello M."/>
            <person name="D'Aco K."/>
            <person name="Daza R."/>
            <person name="De Haan G."/>
            <person name="DeGray S."/>
            <person name="DeMaso C."/>
            <person name="Dhargay N."/>
            <person name="Dooley K."/>
            <person name="Dooley E."/>
            <person name="Doricent M."/>
            <person name="Dorje P."/>
            <person name="Dorjee K."/>
            <person name="Dupes A."/>
            <person name="Elong R."/>
            <person name="Falk J."/>
            <person name="Farina A."/>
            <person name="Faro S."/>
            <person name="Ferguson D."/>
            <person name="Fisher S."/>
            <person name="Foley C.D."/>
            <person name="Franke A."/>
            <person name="Friedrich D."/>
            <person name="Gadbois L."/>
            <person name="Gearin G."/>
            <person name="Gearin C.R."/>
            <person name="Giannoukos G."/>
            <person name="Goode T."/>
            <person name="Graham J."/>
            <person name="Grandbois E."/>
            <person name="Grewal S."/>
            <person name="Gyaltsen K."/>
            <person name="Hafez N."/>
            <person name="Hagos B."/>
            <person name="Hall J."/>
            <person name="Henson C."/>
            <person name="Hollinger A."/>
            <person name="Honan T."/>
            <person name="Huard M.D."/>
            <person name="Hughes L."/>
            <person name="Hurhula B."/>
            <person name="Husby M.E."/>
            <person name="Kamat A."/>
            <person name="Kanga B."/>
            <person name="Kashin S."/>
            <person name="Khazanovich D."/>
            <person name="Kisner P."/>
            <person name="Lance K."/>
            <person name="Lara M."/>
            <person name="Lee W."/>
            <person name="Lennon N."/>
            <person name="Letendre F."/>
            <person name="LeVine R."/>
            <person name="Lipovsky A."/>
            <person name="Liu X."/>
            <person name="Liu J."/>
            <person name="Liu S."/>
            <person name="Lokyitsang T."/>
            <person name="Lokyitsang Y."/>
            <person name="Lubonja R."/>
            <person name="Lui A."/>
            <person name="MacDonald P."/>
            <person name="Magnisalis V."/>
            <person name="Maru K."/>
            <person name="Matthews C."/>
            <person name="McCusker W."/>
            <person name="McDonough S."/>
            <person name="Mehta T."/>
            <person name="Meldrim J."/>
            <person name="Meneus L."/>
            <person name="Mihai O."/>
            <person name="Mihalev A."/>
            <person name="Mihova T."/>
            <person name="Mittelman R."/>
            <person name="Mlenga V."/>
            <person name="Montmayeur A."/>
            <person name="Mulrain L."/>
            <person name="Navidi A."/>
            <person name="Naylor J."/>
            <person name="Negash T."/>
            <person name="Nguyen T."/>
            <person name="Nguyen N."/>
            <person name="Nicol R."/>
            <person name="Norbu C."/>
            <person name="Norbu N."/>
            <person name="Novod N."/>
            <person name="O'Neill B."/>
            <person name="Osman S."/>
            <person name="Markiewicz E."/>
            <person name="Oyono O.L."/>
            <person name="Patti C."/>
            <person name="Phunkhang P."/>
            <person name="Pierre F."/>
            <person name="Priest M."/>
            <person name="Raghuraman S."/>
            <person name="Rege F."/>
            <person name="Reyes R."/>
            <person name="Rise C."/>
            <person name="Rogov P."/>
            <person name="Ross K."/>
            <person name="Ryan E."/>
            <person name="Settipalli S."/>
            <person name="Shea T."/>
            <person name="Sherpa N."/>
            <person name="Shi L."/>
            <person name="Shih D."/>
            <person name="Sparrow T."/>
            <person name="Spaulding J."/>
            <person name="Stalker J."/>
            <person name="Stange-Thomann N."/>
            <person name="Stavropoulos S."/>
            <person name="Stone C."/>
            <person name="Strader C."/>
            <person name="Tesfaye S."/>
            <person name="Thomson T."/>
            <person name="Thoulutsang Y."/>
            <person name="Thoulutsang D."/>
            <person name="Topham K."/>
            <person name="Topping I."/>
            <person name="Tsamla T."/>
            <person name="Vassiliev H."/>
            <person name="Vo A."/>
            <person name="Wangchuk T."/>
            <person name="Wangdi T."/>
            <person name="Weiand M."/>
            <person name="Wilkinson J."/>
            <person name="Wilson A."/>
            <person name="Yadav S."/>
            <person name="Young G."/>
            <person name="Yu Q."/>
            <person name="Zembek L."/>
            <person name="Zhong D."/>
            <person name="Zimmer A."/>
            <person name="Zwirko Z."/>
            <person name="Jaffe D.B."/>
            <person name="Alvarez P."/>
            <person name="Brockman W."/>
            <person name="Butler J."/>
            <person name="Chin C."/>
            <person name="Gnerre S."/>
            <person name="Grabherr M."/>
            <person name="Kleber M."/>
            <person name="Mauceli E."/>
            <person name="MacCallum I."/>
        </authorList>
    </citation>
    <scope>NUCLEOTIDE SEQUENCE [LARGE SCALE GENOMIC DNA]</scope>
    <source>
        <strain evidence="14">MSH-3 / Tucson 14011-0111.49</strain>
    </source>
</reference>
<evidence type="ECO:0000256" key="3">
    <source>
        <dbReference type="ARBA" id="ARBA00004947"/>
    </source>
</evidence>